<name>A0A1J9R8T0_9PEZI</name>
<organism evidence="2 3">
    <name type="scientific">Diplodia corticola</name>
    <dbReference type="NCBI Taxonomy" id="236234"/>
    <lineage>
        <taxon>Eukaryota</taxon>
        <taxon>Fungi</taxon>
        <taxon>Dikarya</taxon>
        <taxon>Ascomycota</taxon>
        <taxon>Pezizomycotina</taxon>
        <taxon>Dothideomycetes</taxon>
        <taxon>Dothideomycetes incertae sedis</taxon>
        <taxon>Botryosphaeriales</taxon>
        <taxon>Botryosphaeriaceae</taxon>
        <taxon>Diplodia</taxon>
    </lineage>
</organism>
<dbReference type="Gene3D" id="3.30.710.10">
    <property type="entry name" value="Potassium Channel Kv1.1, Chain A"/>
    <property type="match status" value="1"/>
</dbReference>
<dbReference type="InterPro" id="IPR000210">
    <property type="entry name" value="BTB/POZ_dom"/>
</dbReference>
<dbReference type="SMART" id="SM00225">
    <property type="entry name" value="BTB"/>
    <property type="match status" value="1"/>
</dbReference>
<proteinExistence type="predicted"/>
<comment type="caution">
    <text evidence="2">The sequence shown here is derived from an EMBL/GenBank/DDBJ whole genome shotgun (WGS) entry which is preliminary data.</text>
</comment>
<accession>A0A1J9R8T0</accession>
<dbReference type="GeneID" id="31017176"/>
<sequence length="243" mass="28088">MAKDNPKKQAAAANGVKKRPAFTFASIKSEMIEVIVGSSKQKYCIHKDILCASSPVFQRRCNREAKGTKALHIELLDSNPTHFDVYVEWLYFDQLFTVETENNYKGMNWDIFLSVYLLGYKLQDQKFKDACVDIAFNNPTDRELLKLTSQTKAMYKELPPSDQYRRLFVEFWAYSANENWFAPANAKHLRDAPMEFFRDVAKASIRITDGCAGSFGVRYFDQFKPKRSDFCDESKDTTNENKV</sequence>
<evidence type="ECO:0000313" key="2">
    <source>
        <dbReference type="EMBL" id="OJD37966.1"/>
    </source>
</evidence>
<dbReference type="RefSeq" id="XP_020133994.1">
    <property type="nucleotide sequence ID" value="XM_020276915.1"/>
</dbReference>
<reference evidence="2 3" key="1">
    <citation type="submission" date="2016-10" db="EMBL/GenBank/DDBJ databases">
        <title>Proteomics and genomics reveal pathogen-plant mechanisms compatible with a hemibiotrophic lifestyle of Diplodia corticola.</title>
        <authorList>
            <person name="Fernandes I."/>
            <person name="De Jonge R."/>
            <person name="Van De Peer Y."/>
            <person name="Devreese B."/>
            <person name="Alves A."/>
            <person name="Esteves A.C."/>
        </authorList>
    </citation>
    <scope>NUCLEOTIDE SEQUENCE [LARGE SCALE GENOMIC DNA]</scope>
    <source>
        <strain evidence="2 3">CBS 112549</strain>
    </source>
</reference>
<evidence type="ECO:0000313" key="3">
    <source>
        <dbReference type="Proteomes" id="UP000183809"/>
    </source>
</evidence>
<dbReference type="InterPro" id="IPR011333">
    <property type="entry name" value="SKP1/BTB/POZ_sf"/>
</dbReference>
<dbReference type="SUPFAM" id="SSF54695">
    <property type="entry name" value="POZ domain"/>
    <property type="match status" value="1"/>
</dbReference>
<evidence type="ECO:0000259" key="1">
    <source>
        <dbReference type="PROSITE" id="PS50097"/>
    </source>
</evidence>
<feature type="domain" description="BTB" evidence="1">
    <location>
        <begin position="32"/>
        <end position="99"/>
    </location>
</feature>
<dbReference type="PROSITE" id="PS50097">
    <property type="entry name" value="BTB"/>
    <property type="match status" value="1"/>
</dbReference>
<dbReference type="CDD" id="cd18186">
    <property type="entry name" value="BTB_POZ_ZBTB_KLHL-like"/>
    <property type="match status" value="1"/>
</dbReference>
<keyword evidence="3" id="KW-1185">Reference proteome</keyword>
<dbReference type="OrthoDB" id="1022638at2759"/>
<dbReference type="Proteomes" id="UP000183809">
    <property type="component" value="Unassembled WGS sequence"/>
</dbReference>
<gene>
    <name evidence="2" type="ORF">BKCO1_50009</name>
</gene>
<dbReference type="AlphaFoldDB" id="A0A1J9R8T0"/>
<dbReference type="PANTHER" id="PTHR47843:SF2">
    <property type="entry name" value="BTB DOMAIN-CONTAINING PROTEIN"/>
    <property type="match status" value="1"/>
</dbReference>
<dbReference type="Pfam" id="PF00651">
    <property type="entry name" value="BTB"/>
    <property type="match status" value="1"/>
</dbReference>
<dbReference type="EMBL" id="MNUE01000005">
    <property type="protein sequence ID" value="OJD37966.1"/>
    <property type="molecule type" value="Genomic_DNA"/>
</dbReference>
<dbReference type="PANTHER" id="PTHR47843">
    <property type="entry name" value="BTB DOMAIN-CONTAINING PROTEIN-RELATED"/>
    <property type="match status" value="1"/>
</dbReference>
<protein>
    <submittedName>
        <fullName evidence="2">Speckle-type poz</fullName>
    </submittedName>
</protein>
<dbReference type="STRING" id="236234.A0A1J9R8T0"/>